<sequence>MRSSSARGVGYRVAGSTVTVVDRACGACPPCQAGRSYWCSRPREAGPELVTVDGAGQRPVAAWLTGLSAVRAAGLPPHSTVLVLSTADPTPVRELVGLVHPGPVLAIADARDPGIRETLAATTDNGRAPAVLALAAARSAVRAVDRGGVVCLPDAEVDPPSVTEVVQRELTVVGPRDLTRLVATSGSAALADALHRTVGSDGTR</sequence>
<dbReference type="InterPro" id="IPR011032">
    <property type="entry name" value="GroES-like_sf"/>
</dbReference>
<dbReference type="AlphaFoldDB" id="A0A6L9W172"/>
<accession>A0A6L9W172</accession>
<proteinExistence type="predicted"/>
<evidence type="ECO:0000313" key="1">
    <source>
        <dbReference type="EMBL" id="NEK85214.1"/>
    </source>
</evidence>
<organism evidence="1 2">
    <name type="scientific">Blastococcus saxobsidens</name>
    <dbReference type="NCBI Taxonomy" id="138336"/>
    <lineage>
        <taxon>Bacteria</taxon>
        <taxon>Bacillati</taxon>
        <taxon>Actinomycetota</taxon>
        <taxon>Actinomycetes</taxon>
        <taxon>Geodermatophilales</taxon>
        <taxon>Geodermatophilaceae</taxon>
        <taxon>Blastococcus</taxon>
    </lineage>
</organism>
<dbReference type="RefSeq" id="WP_163203006.1">
    <property type="nucleotide sequence ID" value="NZ_JAAGWG010000007.1"/>
</dbReference>
<name>A0A6L9W172_9ACTN</name>
<gene>
    <name evidence="1" type="ORF">GCU60_05475</name>
</gene>
<evidence type="ECO:0000313" key="2">
    <source>
        <dbReference type="Proteomes" id="UP000479241"/>
    </source>
</evidence>
<dbReference type="SUPFAM" id="SSF50129">
    <property type="entry name" value="GroES-like"/>
    <property type="match status" value="1"/>
</dbReference>
<reference evidence="1 2" key="1">
    <citation type="submission" date="2019-12" db="EMBL/GenBank/DDBJ databases">
        <title>the WGS of Blastococcus saxobsidens 67B17.</title>
        <authorList>
            <person name="Jiang Z."/>
        </authorList>
    </citation>
    <scope>NUCLEOTIDE SEQUENCE [LARGE SCALE GENOMIC DNA]</scope>
    <source>
        <strain evidence="1 2">67B17</strain>
    </source>
</reference>
<comment type="caution">
    <text evidence="1">The sequence shown here is derived from an EMBL/GenBank/DDBJ whole genome shotgun (WGS) entry which is preliminary data.</text>
</comment>
<dbReference type="Proteomes" id="UP000479241">
    <property type="component" value="Unassembled WGS sequence"/>
</dbReference>
<protein>
    <submittedName>
        <fullName evidence="1">Uncharacterized protein</fullName>
    </submittedName>
</protein>
<dbReference type="EMBL" id="JAAGWG010000007">
    <property type="protein sequence ID" value="NEK85214.1"/>
    <property type="molecule type" value="Genomic_DNA"/>
</dbReference>